<feature type="compositionally biased region" description="Basic and acidic residues" evidence="1">
    <location>
        <begin position="40"/>
        <end position="50"/>
    </location>
</feature>
<dbReference type="EMBL" id="SPHZ02000003">
    <property type="protein sequence ID" value="KAF0927373.1"/>
    <property type="molecule type" value="Genomic_DNA"/>
</dbReference>
<evidence type="ECO:0000256" key="1">
    <source>
        <dbReference type="SAM" id="MobiDB-lite"/>
    </source>
</evidence>
<proteinExistence type="predicted"/>
<feature type="compositionally biased region" description="Polar residues" evidence="1">
    <location>
        <begin position="26"/>
        <end position="39"/>
    </location>
</feature>
<accession>A0A6G1ERU0</accession>
<evidence type="ECO:0000313" key="3">
    <source>
        <dbReference type="Proteomes" id="UP000479710"/>
    </source>
</evidence>
<reference evidence="2 3" key="1">
    <citation type="submission" date="2019-11" db="EMBL/GenBank/DDBJ databases">
        <title>Whole genome sequence of Oryza granulata.</title>
        <authorList>
            <person name="Li W."/>
        </authorList>
    </citation>
    <scope>NUCLEOTIDE SEQUENCE [LARGE SCALE GENOMIC DNA]</scope>
    <source>
        <strain evidence="3">cv. Menghai</strain>
        <tissue evidence="2">Leaf</tissue>
    </source>
</reference>
<organism evidence="2 3">
    <name type="scientific">Oryza meyeriana var. granulata</name>
    <dbReference type="NCBI Taxonomy" id="110450"/>
    <lineage>
        <taxon>Eukaryota</taxon>
        <taxon>Viridiplantae</taxon>
        <taxon>Streptophyta</taxon>
        <taxon>Embryophyta</taxon>
        <taxon>Tracheophyta</taxon>
        <taxon>Spermatophyta</taxon>
        <taxon>Magnoliopsida</taxon>
        <taxon>Liliopsida</taxon>
        <taxon>Poales</taxon>
        <taxon>Poaceae</taxon>
        <taxon>BOP clade</taxon>
        <taxon>Oryzoideae</taxon>
        <taxon>Oryzeae</taxon>
        <taxon>Oryzinae</taxon>
        <taxon>Oryza</taxon>
        <taxon>Oryza meyeriana</taxon>
    </lineage>
</organism>
<dbReference type="Proteomes" id="UP000479710">
    <property type="component" value="Unassembled WGS sequence"/>
</dbReference>
<name>A0A6G1ERU0_9ORYZ</name>
<evidence type="ECO:0000313" key="2">
    <source>
        <dbReference type="EMBL" id="KAF0927373.1"/>
    </source>
</evidence>
<dbReference type="AlphaFoldDB" id="A0A6G1ERU0"/>
<sequence length="120" mass="13644">MSQPEQTGNGSIEKFYKPASIEEAIQKNQKGANASQKSLQDNKKELERLFRDNDLNEMGYLKSAKGKKAEKVDGSFRAAVIECVTTLIVDEEIQDNIIEELNKYKEQQGNMVAESWHNYT</sequence>
<keyword evidence="3" id="KW-1185">Reference proteome</keyword>
<feature type="region of interest" description="Disordered" evidence="1">
    <location>
        <begin position="26"/>
        <end position="50"/>
    </location>
</feature>
<gene>
    <name evidence="2" type="ORF">E2562_032312</name>
</gene>
<comment type="caution">
    <text evidence="2">The sequence shown here is derived from an EMBL/GenBank/DDBJ whole genome shotgun (WGS) entry which is preliminary data.</text>
</comment>
<protein>
    <submittedName>
        <fullName evidence="2">Uncharacterized protein</fullName>
    </submittedName>
</protein>